<proteinExistence type="predicted"/>
<gene>
    <name evidence="4" type="ORF">GRI44_02365</name>
</gene>
<comment type="caution">
    <text evidence="4">The sequence shown here is derived from an EMBL/GenBank/DDBJ whole genome shotgun (WGS) entry which is preliminary data.</text>
</comment>
<feature type="domain" description="Excalibur calcium-binding" evidence="3">
    <location>
        <begin position="99"/>
        <end position="135"/>
    </location>
</feature>
<sequence length="135" mass="14092">MGGTLGPVLERAQLPVSEWGNPPKNPETRSIRLEFALLLAPVLFAIGGTFIWLASPLFAHPGGLAADGCHNDRKNGGRHCHRGSSAGQSKSAPSNRAVYYPNCAAARAAGAAPIYSGQPGYGKHLDRDGDGKACE</sequence>
<feature type="transmembrane region" description="Helical" evidence="2">
    <location>
        <begin position="35"/>
        <end position="54"/>
    </location>
</feature>
<evidence type="ECO:0000313" key="4">
    <source>
        <dbReference type="EMBL" id="MXP13598.1"/>
    </source>
</evidence>
<name>A0A6L7GEY2_9SPHN</name>
<dbReference type="SMART" id="SM00894">
    <property type="entry name" value="Excalibur"/>
    <property type="match status" value="1"/>
</dbReference>
<dbReference type="NCBIfam" id="NF033223">
    <property type="entry name" value="YHYH_alt"/>
    <property type="match status" value="1"/>
</dbReference>
<keyword evidence="2" id="KW-0472">Membrane</keyword>
<evidence type="ECO:0000259" key="3">
    <source>
        <dbReference type="SMART" id="SM00894"/>
    </source>
</evidence>
<accession>A0A6L7GEY2</accession>
<dbReference type="EMBL" id="WTYU01000001">
    <property type="protein sequence ID" value="MXP13598.1"/>
    <property type="molecule type" value="Genomic_DNA"/>
</dbReference>
<feature type="compositionally biased region" description="Basic and acidic residues" evidence="1">
    <location>
        <begin position="123"/>
        <end position="135"/>
    </location>
</feature>
<dbReference type="InterPro" id="IPR008613">
    <property type="entry name" value="Excalibur_Ca-bd_domain"/>
</dbReference>
<evidence type="ECO:0000313" key="5">
    <source>
        <dbReference type="Proteomes" id="UP000473531"/>
    </source>
</evidence>
<feature type="region of interest" description="Disordered" evidence="1">
    <location>
        <begin position="68"/>
        <end position="95"/>
    </location>
</feature>
<feature type="compositionally biased region" description="Polar residues" evidence="1">
    <location>
        <begin position="85"/>
        <end position="94"/>
    </location>
</feature>
<keyword evidence="2" id="KW-1133">Transmembrane helix</keyword>
<dbReference type="Proteomes" id="UP000473531">
    <property type="component" value="Unassembled WGS sequence"/>
</dbReference>
<evidence type="ECO:0000256" key="1">
    <source>
        <dbReference type="SAM" id="MobiDB-lite"/>
    </source>
</evidence>
<keyword evidence="5" id="KW-1185">Reference proteome</keyword>
<dbReference type="OrthoDB" id="5366081at2"/>
<protein>
    <submittedName>
        <fullName evidence="4">YHYH domain-containing protein</fullName>
    </submittedName>
</protein>
<dbReference type="AlphaFoldDB" id="A0A6L7GEY2"/>
<evidence type="ECO:0000256" key="2">
    <source>
        <dbReference type="SAM" id="Phobius"/>
    </source>
</evidence>
<dbReference type="InterPro" id="IPR047773">
    <property type="entry name" value="YHYH_dom_bact"/>
</dbReference>
<dbReference type="Pfam" id="PF05901">
    <property type="entry name" value="Excalibur"/>
    <property type="match status" value="1"/>
</dbReference>
<feature type="region of interest" description="Disordered" evidence="1">
    <location>
        <begin position="113"/>
        <end position="135"/>
    </location>
</feature>
<keyword evidence="2" id="KW-0812">Transmembrane</keyword>
<organism evidence="4 5">
    <name type="scientific">Allopontixanthobacter confluentis</name>
    <dbReference type="NCBI Taxonomy" id="1849021"/>
    <lineage>
        <taxon>Bacteria</taxon>
        <taxon>Pseudomonadati</taxon>
        <taxon>Pseudomonadota</taxon>
        <taxon>Alphaproteobacteria</taxon>
        <taxon>Sphingomonadales</taxon>
        <taxon>Erythrobacteraceae</taxon>
        <taxon>Allopontixanthobacter</taxon>
    </lineage>
</organism>
<reference evidence="4 5" key="1">
    <citation type="submission" date="2019-12" db="EMBL/GenBank/DDBJ databases">
        <title>Genomic-based taxomic classification of the family Erythrobacteraceae.</title>
        <authorList>
            <person name="Xu L."/>
        </authorList>
    </citation>
    <scope>NUCLEOTIDE SEQUENCE [LARGE SCALE GENOMIC DNA]</scope>
    <source>
        <strain evidence="4 5">KCTC 52259</strain>
    </source>
</reference>